<dbReference type="InterPro" id="IPR008551">
    <property type="entry name" value="TANGO2"/>
</dbReference>
<proteinExistence type="predicted"/>
<dbReference type="RefSeq" id="WP_150554283.1">
    <property type="nucleotide sequence ID" value="NZ_CABPSC010000002.1"/>
</dbReference>
<evidence type="ECO:0000313" key="1">
    <source>
        <dbReference type="EMBL" id="VVD73831.1"/>
    </source>
</evidence>
<protein>
    <submittedName>
        <fullName evidence="1">NRDE family protein</fullName>
    </submittedName>
</protein>
<evidence type="ECO:0000313" key="2">
    <source>
        <dbReference type="Proteomes" id="UP000367825"/>
    </source>
</evidence>
<reference evidence="1 2" key="1">
    <citation type="submission" date="2019-08" db="EMBL/GenBank/DDBJ databases">
        <authorList>
            <person name="Peeters C."/>
        </authorList>
    </citation>
    <scope>NUCLEOTIDE SEQUENCE [LARGE SCALE GENOMIC DNA]</scope>
    <source>
        <strain evidence="1 2">LMG 31109</strain>
    </source>
</reference>
<dbReference type="AlphaFoldDB" id="A0A5E4SF94"/>
<dbReference type="EMBL" id="CABPSC010000002">
    <property type="protein sequence ID" value="VVD73831.1"/>
    <property type="molecule type" value="Genomic_DNA"/>
</dbReference>
<keyword evidence="2" id="KW-1185">Reference proteome</keyword>
<name>A0A5E4SF94_9BURK</name>
<sequence length="292" mass="32048">MCLIVFSWRPDAATPLVLLANRDEFFERPAEPMHWWRDRRDVLAGRDLRGGGTWMGVNRAGRFAALTNFRDGRAPMAPKDAPSRGLLVCAMLDATPFDDDLTRVERHAHEYAGFNLLTGDLPAGKLFWLGNRDTAARAALAELPESGRPVTRANGAPQAAACVRPMAHAIAPGVHGLSNALLDTPWPKLVSRRDALADALGHDADDLALLGLMRDTTEALDDALPRTGVPPAWEKKLSAAFITSPAYGTRCTTLLRYHRNGVIELTESTVAPGQRPDELRDLQRYRFEATPI</sequence>
<gene>
    <name evidence="1" type="ORF">PNO31109_00723</name>
</gene>
<organism evidence="1 2">
    <name type="scientific">Pandoraea nosoerga</name>
    <dbReference type="NCBI Taxonomy" id="2508296"/>
    <lineage>
        <taxon>Bacteria</taxon>
        <taxon>Pseudomonadati</taxon>
        <taxon>Pseudomonadota</taxon>
        <taxon>Betaproteobacteria</taxon>
        <taxon>Burkholderiales</taxon>
        <taxon>Burkholderiaceae</taxon>
        <taxon>Pandoraea</taxon>
    </lineage>
</organism>
<dbReference type="Proteomes" id="UP000367825">
    <property type="component" value="Unassembled WGS sequence"/>
</dbReference>
<dbReference type="PANTHER" id="PTHR17985">
    <property type="entry name" value="SER/THR-RICH PROTEIN T10 IN DGCR REGION"/>
    <property type="match status" value="1"/>
</dbReference>
<dbReference type="PANTHER" id="PTHR17985:SF8">
    <property type="entry name" value="TRANSPORT AND GOLGI ORGANIZATION PROTEIN 2 HOMOLOG"/>
    <property type="match status" value="1"/>
</dbReference>
<dbReference type="Pfam" id="PF05742">
    <property type="entry name" value="TANGO2"/>
    <property type="match status" value="1"/>
</dbReference>
<accession>A0A5E4SF94</accession>
<dbReference type="OrthoDB" id="4380123at2"/>